<comment type="caution">
    <text evidence="3">The sequence shown here is derived from an EMBL/GenBank/DDBJ whole genome shotgun (WGS) entry which is preliminary data.</text>
</comment>
<organism evidence="3 4">
    <name type="scientific">Spartinivicinus poritis</name>
    <dbReference type="NCBI Taxonomy" id="2994640"/>
    <lineage>
        <taxon>Bacteria</taxon>
        <taxon>Pseudomonadati</taxon>
        <taxon>Pseudomonadota</taxon>
        <taxon>Gammaproteobacteria</taxon>
        <taxon>Oceanospirillales</taxon>
        <taxon>Zooshikellaceae</taxon>
        <taxon>Spartinivicinus</taxon>
    </lineage>
</organism>
<evidence type="ECO:0000313" key="3">
    <source>
        <dbReference type="EMBL" id="MDE1462032.1"/>
    </source>
</evidence>
<feature type="region of interest" description="Disordered" evidence="1">
    <location>
        <begin position="732"/>
        <end position="756"/>
    </location>
</feature>
<dbReference type="Proteomes" id="UP001528823">
    <property type="component" value="Unassembled WGS sequence"/>
</dbReference>
<reference evidence="3 4" key="1">
    <citation type="submission" date="2022-11" db="EMBL/GenBank/DDBJ databases">
        <title>Spartinivicinus poritis sp. nov., isolated from scleractinian coral Porites lutea.</title>
        <authorList>
            <person name="Zhang G."/>
            <person name="Cai L."/>
            <person name="Wei Q."/>
        </authorList>
    </citation>
    <scope>NUCLEOTIDE SEQUENCE [LARGE SCALE GENOMIC DNA]</scope>
    <source>
        <strain evidence="3 4">A2-2</strain>
    </source>
</reference>
<name>A0ABT5U6U5_9GAMM</name>
<protein>
    <submittedName>
        <fullName evidence="3">Ferritin-like domain-containing protein</fullName>
    </submittedName>
</protein>
<dbReference type="Pfam" id="PF12902">
    <property type="entry name" value="Ferritin-like"/>
    <property type="match status" value="1"/>
</dbReference>
<accession>A0ABT5U6U5</accession>
<dbReference type="EMBL" id="JAPMOU010000008">
    <property type="protein sequence ID" value="MDE1462032.1"/>
    <property type="molecule type" value="Genomic_DNA"/>
</dbReference>
<gene>
    <name evidence="3" type="ORF">ORQ98_08615</name>
</gene>
<proteinExistence type="predicted"/>
<dbReference type="Gene3D" id="1.20.1260.10">
    <property type="match status" value="1"/>
</dbReference>
<evidence type="ECO:0000313" key="4">
    <source>
        <dbReference type="Proteomes" id="UP001528823"/>
    </source>
</evidence>
<evidence type="ECO:0000259" key="2">
    <source>
        <dbReference type="Pfam" id="PF12902"/>
    </source>
</evidence>
<sequence>METEKSKNITALKNRDPKYISTDMSAVKALVQAAVNVELFTIPLYMTTLYSIKGMHEINSNNQLYLGRQWPGSAPAAKPATENEKAFNTIYSVFIDEMLHLQLAANIASSVGVAPTFTSRELQDENAGWICYGDDKTTIPHILDLRDTKHYSHVKVKLGPVDENQLDLFLAIEEPSDIAEEELGTDKHFKNCQIKYELCRDKYFPSVPFKGWQEDYNESNLPLFGSIGYMYKCLTQYLEIRYSDNTTLWEALYQPVSMQRDQFNAVDSGHPYEEYPKFDATVKNKIKGSAKHTAEVAKKKVFTMINAITDQGEGSTVAPTLDFLTATAKNIVERLISRALTNDHLKQKLKEILAFINNEPNAKLPKVEGEDTNLLDLQNIRTLISSHLEKEQNKSDRDLVLALKTIPLEDHLLKIQHLRSVKVKYRPDKLALEKDYPSYSAKGQLEYNHSNIAAARADNGMDDHYERFIEVKSKLGQIMTWKRWHADPENHWTADDLKTEYYDCNKYQDSLPDPNDIACALNKLKLEEQESNYRLFSQTAVGTIYGITSVLNQYWQSPNTEFPSPSMFGSGDRVSICWAIFGKAPDLSLGIEKVEPGKMYHACQGLSYTGDATQDCASKAVYHSCKGSNQCKGQGGCGFVHSVSGGGNCSSSGNTGTDSSLYTAPGNNFCNGFGGCAVPMSAAQLYPHSGEMQVNKFTGPDCEFTALKEPIKFEEGESVYQIAWKAYCKSLEASGKTPPSSPPAVSDLRLAFPPST</sequence>
<keyword evidence="4" id="KW-1185">Reference proteome</keyword>
<dbReference type="InterPro" id="IPR026820">
    <property type="entry name" value="VioB/RebD_dom"/>
</dbReference>
<feature type="domain" description="Iminophenyl-pyruvate dimer synthase" evidence="2">
    <location>
        <begin position="31"/>
        <end position="319"/>
    </location>
</feature>
<dbReference type="RefSeq" id="WP_274688391.1">
    <property type="nucleotide sequence ID" value="NZ_JAPMOU010000008.1"/>
</dbReference>
<dbReference type="InterPro" id="IPR012347">
    <property type="entry name" value="Ferritin-like"/>
</dbReference>
<evidence type="ECO:0000256" key="1">
    <source>
        <dbReference type="SAM" id="MobiDB-lite"/>
    </source>
</evidence>